<reference evidence="1" key="1">
    <citation type="submission" date="2014-09" db="EMBL/GenBank/DDBJ databases">
        <authorList>
            <person name="Magalhaes I.L.F."/>
            <person name="Oliveira U."/>
            <person name="Santos F.R."/>
            <person name="Vidigal T.H.D.A."/>
            <person name="Brescovit A.D."/>
            <person name="Santos A.J."/>
        </authorList>
    </citation>
    <scope>NUCLEOTIDE SEQUENCE</scope>
    <source>
        <tissue evidence="1">Shoot tissue taken approximately 20 cm above the soil surface</tissue>
    </source>
</reference>
<evidence type="ECO:0000313" key="1">
    <source>
        <dbReference type="EMBL" id="JAD99308.1"/>
    </source>
</evidence>
<organism evidence="1">
    <name type="scientific">Arundo donax</name>
    <name type="common">Giant reed</name>
    <name type="synonym">Donax arundinaceus</name>
    <dbReference type="NCBI Taxonomy" id="35708"/>
    <lineage>
        <taxon>Eukaryota</taxon>
        <taxon>Viridiplantae</taxon>
        <taxon>Streptophyta</taxon>
        <taxon>Embryophyta</taxon>
        <taxon>Tracheophyta</taxon>
        <taxon>Spermatophyta</taxon>
        <taxon>Magnoliopsida</taxon>
        <taxon>Liliopsida</taxon>
        <taxon>Poales</taxon>
        <taxon>Poaceae</taxon>
        <taxon>PACMAD clade</taxon>
        <taxon>Arundinoideae</taxon>
        <taxon>Arundineae</taxon>
        <taxon>Arundo</taxon>
    </lineage>
</organism>
<dbReference type="EMBL" id="GBRH01198587">
    <property type="protein sequence ID" value="JAD99308.1"/>
    <property type="molecule type" value="Transcribed_RNA"/>
</dbReference>
<sequence length="46" mass="5269">MADPASRRMAGRPRRSWSAKRWAYSMVPYSGELLSVERAALQGRCR</sequence>
<reference evidence="1" key="2">
    <citation type="journal article" date="2015" name="Data Brief">
        <title>Shoot transcriptome of the giant reed, Arundo donax.</title>
        <authorList>
            <person name="Barrero R.A."/>
            <person name="Guerrero F.D."/>
            <person name="Moolhuijzen P."/>
            <person name="Goolsby J.A."/>
            <person name="Tidwell J."/>
            <person name="Bellgard S.E."/>
            <person name="Bellgard M.I."/>
        </authorList>
    </citation>
    <scope>NUCLEOTIDE SEQUENCE</scope>
    <source>
        <tissue evidence="1">Shoot tissue taken approximately 20 cm above the soil surface</tissue>
    </source>
</reference>
<protein>
    <submittedName>
        <fullName evidence="1">Uncharacterized protein</fullName>
    </submittedName>
</protein>
<dbReference type="AlphaFoldDB" id="A0A0A9EJW7"/>
<proteinExistence type="predicted"/>
<accession>A0A0A9EJW7</accession>
<name>A0A0A9EJW7_ARUDO</name>